<accession>A0A2Z7A9Z2</accession>
<evidence type="ECO:0000313" key="3">
    <source>
        <dbReference type="Proteomes" id="UP000250235"/>
    </source>
</evidence>
<evidence type="ECO:0000313" key="2">
    <source>
        <dbReference type="EMBL" id="KZV17682.1"/>
    </source>
</evidence>
<feature type="region of interest" description="Disordered" evidence="1">
    <location>
        <begin position="17"/>
        <end position="46"/>
    </location>
</feature>
<sequence>MNLHPVQLGYMKILQMDNTDPNNTKEGKEIRGPVSPSQLGGRHSNPAVTTPMIALDFSGTTHRSASHNVALNQDIKQSIWLKINQQQPSVVEFLFTHQNDAASTNQNDAAALQQLMTDSFQKNQQLVTKRYTQNAAFQLIKRCHLTMNSWSLKPTAGHSTESSLSQSQLLICATISAVNTKKLTNTCRFLVNPRTRASASNRFLFKRYY</sequence>
<proteinExistence type="predicted"/>
<reference evidence="2 3" key="1">
    <citation type="journal article" date="2015" name="Proc. Natl. Acad. Sci. U.S.A.">
        <title>The resurrection genome of Boea hygrometrica: A blueprint for survival of dehydration.</title>
        <authorList>
            <person name="Xiao L."/>
            <person name="Yang G."/>
            <person name="Zhang L."/>
            <person name="Yang X."/>
            <person name="Zhao S."/>
            <person name="Ji Z."/>
            <person name="Zhou Q."/>
            <person name="Hu M."/>
            <person name="Wang Y."/>
            <person name="Chen M."/>
            <person name="Xu Y."/>
            <person name="Jin H."/>
            <person name="Xiao X."/>
            <person name="Hu G."/>
            <person name="Bao F."/>
            <person name="Hu Y."/>
            <person name="Wan P."/>
            <person name="Li L."/>
            <person name="Deng X."/>
            <person name="Kuang T."/>
            <person name="Xiang C."/>
            <person name="Zhu J.K."/>
            <person name="Oliver M.J."/>
            <person name="He Y."/>
        </authorList>
    </citation>
    <scope>NUCLEOTIDE SEQUENCE [LARGE SCALE GENOMIC DNA]</scope>
    <source>
        <strain evidence="3">cv. XS01</strain>
    </source>
</reference>
<gene>
    <name evidence="2" type="ORF">F511_18140</name>
</gene>
<keyword evidence="3" id="KW-1185">Reference proteome</keyword>
<dbReference type="EMBL" id="KV018103">
    <property type="protein sequence ID" value="KZV17682.1"/>
    <property type="molecule type" value="Genomic_DNA"/>
</dbReference>
<organism evidence="2 3">
    <name type="scientific">Dorcoceras hygrometricum</name>
    <dbReference type="NCBI Taxonomy" id="472368"/>
    <lineage>
        <taxon>Eukaryota</taxon>
        <taxon>Viridiplantae</taxon>
        <taxon>Streptophyta</taxon>
        <taxon>Embryophyta</taxon>
        <taxon>Tracheophyta</taxon>
        <taxon>Spermatophyta</taxon>
        <taxon>Magnoliopsida</taxon>
        <taxon>eudicotyledons</taxon>
        <taxon>Gunneridae</taxon>
        <taxon>Pentapetalae</taxon>
        <taxon>asterids</taxon>
        <taxon>lamiids</taxon>
        <taxon>Lamiales</taxon>
        <taxon>Gesneriaceae</taxon>
        <taxon>Didymocarpoideae</taxon>
        <taxon>Trichosporeae</taxon>
        <taxon>Loxocarpinae</taxon>
        <taxon>Dorcoceras</taxon>
    </lineage>
</organism>
<protein>
    <submittedName>
        <fullName evidence="2">Uncharacterized protein</fullName>
    </submittedName>
</protein>
<evidence type="ECO:0000256" key="1">
    <source>
        <dbReference type="SAM" id="MobiDB-lite"/>
    </source>
</evidence>
<dbReference type="AlphaFoldDB" id="A0A2Z7A9Z2"/>
<dbReference type="Proteomes" id="UP000250235">
    <property type="component" value="Unassembled WGS sequence"/>
</dbReference>
<name>A0A2Z7A9Z2_9LAMI</name>